<dbReference type="InterPro" id="IPR001128">
    <property type="entry name" value="Cyt_P450"/>
</dbReference>
<dbReference type="SUPFAM" id="SSF48264">
    <property type="entry name" value="Cytochrome P450"/>
    <property type="match status" value="1"/>
</dbReference>
<dbReference type="Pfam" id="PF00067">
    <property type="entry name" value="p450"/>
    <property type="match status" value="1"/>
</dbReference>
<dbReference type="PRINTS" id="PR00463">
    <property type="entry name" value="EP450I"/>
</dbReference>
<evidence type="ECO:0000313" key="10">
    <source>
        <dbReference type="EMBL" id="WLK25972.1"/>
    </source>
</evidence>
<gene>
    <name evidence="10" type="primary">CYP71A4</name>
</gene>
<keyword evidence="5 9" id="KW-0560">Oxidoreductase</keyword>
<dbReference type="GO" id="GO:0016705">
    <property type="term" value="F:oxidoreductase activity, acting on paired donors, with incorporation or reduction of molecular oxygen"/>
    <property type="evidence" value="ECO:0007669"/>
    <property type="project" value="InterPro"/>
</dbReference>
<protein>
    <submittedName>
        <fullName evidence="10">Cytochrome P450 71A4</fullName>
    </submittedName>
</protein>
<keyword evidence="4 8" id="KW-0479">Metal-binding</keyword>
<evidence type="ECO:0000256" key="2">
    <source>
        <dbReference type="ARBA" id="ARBA00010617"/>
    </source>
</evidence>
<dbReference type="FunFam" id="1.10.630.10:FF:000126">
    <property type="entry name" value="Predicted protein"/>
    <property type="match status" value="1"/>
</dbReference>
<dbReference type="Gene3D" id="1.10.630.10">
    <property type="entry name" value="Cytochrome P450"/>
    <property type="match status" value="1"/>
</dbReference>
<dbReference type="GO" id="GO:0004497">
    <property type="term" value="F:monooxygenase activity"/>
    <property type="evidence" value="ECO:0007669"/>
    <property type="project" value="UniProtKB-KW"/>
</dbReference>
<evidence type="ECO:0000256" key="1">
    <source>
        <dbReference type="ARBA" id="ARBA00001971"/>
    </source>
</evidence>
<dbReference type="InterPro" id="IPR017972">
    <property type="entry name" value="Cyt_P450_CS"/>
</dbReference>
<name>A0AA50AGX1_9DIPS</name>
<sequence>MVENIKEISNSLNQVVNLSETLVSLMNDVVCRVALGRKYGGESGRKFKELLREFMELLGAFCVRDYIPWFGWVDRVNGLDARVNRVANGFDEFLEGVVSEHMEKKKGKGNVEGEGEEEEDFVDILLEIQKEHTLGFPVHRDTIKALILDAFSAGTDTTTTLLEWAMAELLKHPQIMIKLQNEVRKIAKNKLNVTEDDLEKMQYLKLVIKETLRLHTPVPLLVPRESTQEVKILGYDVEAGTQVRINAWAIGRDPSLWEDPEEFRPERFLNSSIDFKGFNFELIPFGAGRRGCPGTLFAIAVNELALANLLYKFDIALPGGARAEDLDMAESIGTLAQKKTPILVVATPYSH</sequence>
<dbReference type="PRINTS" id="PR00385">
    <property type="entry name" value="P450"/>
</dbReference>
<dbReference type="InterPro" id="IPR036396">
    <property type="entry name" value="Cyt_P450_sf"/>
</dbReference>
<dbReference type="GO" id="GO:0005506">
    <property type="term" value="F:iron ion binding"/>
    <property type="evidence" value="ECO:0007669"/>
    <property type="project" value="InterPro"/>
</dbReference>
<comment type="cofactor">
    <cofactor evidence="1 8">
        <name>heme</name>
        <dbReference type="ChEBI" id="CHEBI:30413"/>
    </cofactor>
</comment>
<dbReference type="GO" id="GO:0020037">
    <property type="term" value="F:heme binding"/>
    <property type="evidence" value="ECO:0007669"/>
    <property type="project" value="InterPro"/>
</dbReference>
<dbReference type="CDD" id="cd11072">
    <property type="entry name" value="CYP71-like"/>
    <property type="match status" value="1"/>
</dbReference>
<dbReference type="AlphaFoldDB" id="A0AA50AGX1"/>
<keyword evidence="7 9" id="KW-0503">Monooxygenase</keyword>
<keyword evidence="6 8" id="KW-0408">Iron</keyword>
<comment type="similarity">
    <text evidence="2 9">Belongs to the cytochrome P450 family.</text>
</comment>
<accession>A0AA50AGX1</accession>
<evidence type="ECO:0000256" key="4">
    <source>
        <dbReference type="ARBA" id="ARBA00022723"/>
    </source>
</evidence>
<evidence type="ECO:0000256" key="7">
    <source>
        <dbReference type="ARBA" id="ARBA00023033"/>
    </source>
</evidence>
<dbReference type="InterPro" id="IPR002401">
    <property type="entry name" value="Cyt_P450_E_grp-I"/>
</dbReference>
<evidence type="ECO:0000256" key="5">
    <source>
        <dbReference type="ARBA" id="ARBA00023002"/>
    </source>
</evidence>
<dbReference type="PROSITE" id="PS00086">
    <property type="entry name" value="CYTOCHROME_P450"/>
    <property type="match status" value="1"/>
</dbReference>
<organism evidence="10">
    <name type="scientific">Lonicera macranthoides</name>
    <dbReference type="NCBI Taxonomy" id="638627"/>
    <lineage>
        <taxon>Eukaryota</taxon>
        <taxon>Viridiplantae</taxon>
        <taxon>Streptophyta</taxon>
        <taxon>Embryophyta</taxon>
        <taxon>Tracheophyta</taxon>
        <taxon>Spermatophyta</taxon>
        <taxon>Magnoliopsida</taxon>
        <taxon>eudicotyledons</taxon>
        <taxon>Gunneridae</taxon>
        <taxon>Pentapetalae</taxon>
        <taxon>asterids</taxon>
        <taxon>campanulids</taxon>
        <taxon>Dipsacales</taxon>
        <taxon>Caprifoliaceae</taxon>
        <taxon>Lonicera</taxon>
    </lineage>
</organism>
<dbReference type="EMBL" id="OQ928024">
    <property type="protein sequence ID" value="WLK25972.1"/>
    <property type="molecule type" value="mRNA"/>
</dbReference>
<keyword evidence="3 8" id="KW-0349">Heme</keyword>
<dbReference type="PANTHER" id="PTHR47955">
    <property type="entry name" value="CYTOCHROME P450 FAMILY 71 PROTEIN"/>
    <property type="match status" value="1"/>
</dbReference>
<feature type="binding site" description="axial binding residue" evidence="8">
    <location>
        <position position="292"/>
    </location>
    <ligand>
        <name>heme</name>
        <dbReference type="ChEBI" id="CHEBI:30413"/>
    </ligand>
    <ligandPart>
        <name>Fe</name>
        <dbReference type="ChEBI" id="CHEBI:18248"/>
    </ligandPart>
</feature>
<evidence type="ECO:0000256" key="9">
    <source>
        <dbReference type="RuleBase" id="RU000461"/>
    </source>
</evidence>
<proteinExistence type="evidence at transcript level"/>
<dbReference type="PANTHER" id="PTHR47955:SF15">
    <property type="entry name" value="CYTOCHROME P450 71A2-LIKE"/>
    <property type="match status" value="1"/>
</dbReference>
<evidence type="ECO:0000256" key="3">
    <source>
        <dbReference type="ARBA" id="ARBA00022617"/>
    </source>
</evidence>
<evidence type="ECO:0000256" key="6">
    <source>
        <dbReference type="ARBA" id="ARBA00023004"/>
    </source>
</evidence>
<evidence type="ECO:0000256" key="8">
    <source>
        <dbReference type="PIRSR" id="PIRSR602401-1"/>
    </source>
</evidence>
<reference evidence="10" key="1">
    <citation type="submission" date="2023-05" db="EMBL/GenBank/DDBJ databases">
        <authorList>
            <person name="Xinru Z."/>
        </authorList>
    </citation>
    <scope>NUCLEOTIDE SEQUENCE</scope>
</reference>